<organism evidence="1 2">
    <name type="scientific">Eleusine coracana subsp. coracana</name>
    <dbReference type="NCBI Taxonomy" id="191504"/>
    <lineage>
        <taxon>Eukaryota</taxon>
        <taxon>Viridiplantae</taxon>
        <taxon>Streptophyta</taxon>
        <taxon>Embryophyta</taxon>
        <taxon>Tracheophyta</taxon>
        <taxon>Spermatophyta</taxon>
        <taxon>Magnoliopsida</taxon>
        <taxon>Liliopsida</taxon>
        <taxon>Poales</taxon>
        <taxon>Poaceae</taxon>
        <taxon>PACMAD clade</taxon>
        <taxon>Chloridoideae</taxon>
        <taxon>Cynodonteae</taxon>
        <taxon>Eleusininae</taxon>
        <taxon>Eleusine</taxon>
    </lineage>
</organism>
<dbReference type="Proteomes" id="UP001054889">
    <property type="component" value="Unassembled WGS sequence"/>
</dbReference>
<evidence type="ECO:0008006" key="3">
    <source>
        <dbReference type="Google" id="ProtNLM"/>
    </source>
</evidence>
<sequence>MDLETHAQLASGPSAGNWSELPHDILTSIFVKLGAIEILMGAGLMCHSWLEAMLPDSWRSVDMEHYSSLKINEYDLYHMAQVAIERSCGQLEAFTGKGFVIDEILQYISDRSSTSIKKLGLVSCHAVTKEGFAQFITQCPLLEDLSLEYCEQINAHETYEVTGKACVHLKHFTLAGWCKRGAALGIAAMGNLQNLSLVRIDVENDELAAIIDSCPHLETICAGLRQFCP</sequence>
<dbReference type="PANTHER" id="PTHR38926">
    <property type="entry name" value="F-BOX DOMAIN CONTAINING PROTEIN, EXPRESSED"/>
    <property type="match status" value="1"/>
</dbReference>
<evidence type="ECO:0000313" key="2">
    <source>
        <dbReference type="Proteomes" id="UP001054889"/>
    </source>
</evidence>
<dbReference type="SUPFAM" id="SSF81383">
    <property type="entry name" value="F-box domain"/>
    <property type="match status" value="1"/>
</dbReference>
<gene>
    <name evidence="1" type="primary">gb28582</name>
    <name evidence="1" type="ORF">PR202_gb28582</name>
</gene>
<reference evidence="1" key="1">
    <citation type="journal article" date="2018" name="DNA Res.">
        <title>Multiple hybrid de novo genome assembly of finger millet, an orphan allotetraploid crop.</title>
        <authorList>
            <person name="Hatakeyama M."/>
            <person name="Aluri S."/>
            <person name="Balachadran M.T."/>
            <person name="Sivarajan S.R."/>
            <person name="Patrignani A."/>
            <person name="Gruter S."/>
            <person name="Poveda L."/>
            <person name="Shimizu-Inatsugi R."/>
            <person name="Baeten J."/>
            <person name="Francoijs K.J."/>
            <person name="Nataraja K.N."/>
            <person name="Reddy Y.A.N."/>
            <person name="Phadnis S."/>
            <person name="Ravikumar R.L."/>
            <person name="Schlapbach R."/>
            <person name="Sreeman S.M."/>
            <person name="Shimizu K.K."/>
        </authorList>
    </citation>
    <scope>NUCLEOTIDE SEQUENCE</scope>
</reference>
<reference evidence="1" key="2">
    <citation type="submission" date="2021-12" db="EMBL/GenBank/DDBJ databases">
        <title>Resequencing data analysis of finger millet.</title>
        <authorList>
            <person name="Hatakeyama M."/>
            <person name="Aluri S."/>
            <person name="Balachadran M.T."/>
            <person name="Sivarajan S.R."/>
            <person name="Poveda L."/>
            <person name="Shimizu-Inatsugi R."/>
            <person name="Schlapbach R."/>
            <person name="Sreeman S.M."/>
            <person name="Shimizu K.K."/>
        </authorList>
    </citation>
    <scope>NUCLEOTIDE SEQUENCE</scope>
</reference>
<keyword evidence="2" id="KW-1185">Reference proteome</keyword>
<dbReference type="PANTHER" id="PTHR38926:SF71">
    <property type="entry name" value="OS08G0194350 PROTEIN"/>
    <property type="match status" value="1"/>
</dbReference>
<dbReference type="AlphaFoldDB" id="A0AAV5FWS5"/>
<dbReference type="Gene3D" id="3.80.10.10">
    <property type="entry name" value="Ribonuclease Inhibitor"/>
    <property type="match status" value="1"/>
</dbReference>
<evidence type="ECO:0000313" key="1">
    <source>
        <dbReference type="EMBL" id="GJN39461.1"/>
    </source>
</evidence>
<proteinExistence type="predicted"/>
<dbReference type="InterPro" id="IPR032675">
    <property type="entry name" value="LRR_dom_sf"/>
</dbReference>
<dbReference type="SUPFAM" id="SSF52047">
    <property type="entry name" value="RNI-like"/>
    <property type="match status" value="1"/>
</dbReference>
<dbReference type="InterPro" id="IPR036047">
    <property type="entry name" value="F-box-like_dom_sf"/>
</dbReference>
<comment type="caution">
    <text evidence="1">The sequence shown here is derived from an EMBL/GenBank/DDBJ whole genome shotgun (WGS) entry which is preliminary data.</text>
</comment>
<accession>A0AAV5FWS5</accession>
<name>A0AAV5FWS5_ELECO</name>
<dbReference type="EMBL" id="BQKI01000098">
    <property type="protein sequence ID" value="GJN39461.1"/>
    <property type="molecule type" value="Genomic_DNA"/>
</dbReference>
<protein>
    <recommendedName>
        <fullName evidence="3">F-box domain-containing protein</fullName>
    </recommendedName>
</protein>